<dbReference type="Pfam" id="PF04116">
    <property type="entry name" value="FA_hydroxylase"/>
    <property type="match status" value="1"/>
</dbReference>
<dbReference type="GO" id="GO:0016491">
    <property type="term" value="F:oxidoreductase activity"/>
    <property type="evidence" value="ECO:0007669"/>
    <property type="project" value="InterPro"/>
</dbReference>
<dbReference type="AlphaFoldDB" id="A0A1H2FND1"/>
<keyword evidence="3 5" id="KW-1133">Transmembrane helix</keyword>
<comment type="subcellular location">
    <subcellularLocation>
        <location evidence="1">Membrane</location>
    </subcellularLocation>
</comment>
<sequence length="279" mass="31750">MFLWLVNNSLLAVLVLTFGGMLLFMLLESCKNSDGLNDTGRLLSNWGLGLINFFVGMFLSALILLPALHDLPAAFHLDALPPLVEFLLIVLIFEAISYWLHRAFHHVRYLWRLHAVHHLDTRLDVTTSHRHHLGEAIITTCVLVPVALLLGVSAQVWLLFALVRIVVVLWSHSRLTLPAAIERVVGWMIVTPGFHRNHHASEQQLTNSNYGTLVPWYDYLFGTATAPARGYQIGLEYLRDPASSRIDRLLLLPFRWQHRSDARDTTRPRATTIKHAKPR</sequence>
<dbReference type="Proteomes" id="UP000243924">
    <property type="component" value="Chromosome I"/>
</dbReference>
<dbReference type="PANTHER" id="PTHR11863">
    <property type="entry name" value="STEROL DESATURASE"/>
    <property type="match status" value="1"/>
</dbReference>
<dbReference type="RefSeq" id="WP_092385937.1">
    <property type="nucleotide sequence ID" value="NZ_LT629787.1"/>
</dbReference>
<evidence type="ECO:0000256" key="2">
    <source>
        <dbReference type="ARBA" id="ARBA00022692"/>
    </source>
</evidence>
<evidence type="ECO:0000256" key="5">
    <source>
        <dbReference type="SAM" id="Phobius"/>
    </source>
</evidence>
<evidence type="ECO:0000256" key="3">
    <source>
        <dbReference type="ARBA" id="ARBA00022989"/>
    </source>
</evidence>
<organism evidence="7 8">
    <name type="scientific">Halopseudomonas salegens</name>
    <dbReference type="NCBI Taxonomy" id="1434072"/>
    <lineage>
        <taxon>Bacteria</taxon>
        <taxon>Pseudomonadati</taxon>
        <taxon>Pseudomonadota</taxon>
        <taxon>Gammaproteobacteria</taxon>
        <taxon>Pseudomonadales</taxon>
        <taxon>Pseudomonadaceae</taxon>
        <taxon>Halopseudomonas</taxon>
    </lineage>
</organism>
<dbReference type="STRING" id="1434072.SAMN05216210_1688"/>
<dbReference type="GO" id="GO:0008610">
    <property type="term" value="P:lipid biosynthetic process"/>
    <property type="evidence" value="ECO:0007669"/>
    <property type="project" value="InterPro"/>
</dbReference>
<dbReference type="InterPro" id="IPR006694">
    <property type="entry name" value="Fatty_acid_hydroxylase"/>
</dbReference>
<feature type="transmembrane region" description="Helical" evidence="5">
    <location>
        <begin position="48"/>
        <end position="68"/>
    </location>
</feature>
<dbReference type="GO" id="GO:0016020">
    <property type="term" value="C:membrane"/>
    <property type="evidence" value="ECO:0007669"/>
    <property type="project" value="UniProtKB-SubCell"/>
</dbReference>
<feature type="transmembrane region" description="Helical" evidence="5">
    <location>
        <begin position="132"/>
        <end position="150"/>
    </location>
</feature>
<protein>
    <submittedName>
        <fullName evidence="7">Sterol desaturase/sphingolipid hydroxylase, fatty acid hydroxylase superfamily</fullName>
    </submittedName>
</protein>
<evidence type="ECO:0000256" key="4">
    <source>
        <dbReference type="ARBA" id="ARBA00023136"/>
    </source>
</evidence>
<accession>A0A1H2FND1</accession>
<evidence type="ECO:0000313" key="7">
    <source>
        <dbReference type="EMBL" id="SDU08873.1"/>
    </source>
</evidence>
<name>A0A1H2FND1_9GAMM</name>
<keyword evidence="8" id="KW-1185">Reference proteome</keyword>
<feature type="transmembrane region" description="Helical" evidence="5">
    <location>
        <begin position="80"/>
        <end position="100"/>
    </location>
</feature>
<reference evidence="8" key="1">
    <citation type="submission" date="2016-10" db="EMBL/GenBank/DDBJ databases">
        <authorList>
            <person name="Varghese N."/>
            <person name="Submissions S."/>
        </authorList>
    </citation>
    <scope>NUCLEOTIDE SEQUENCE [LARGE SCALE GENOMIC DNA]</scope>
    <source>
        <strain evidence="8">CECT 8338</strain>
    </source>
</reference>
<proteinExistence type="predicted"/>
<dbReference type="GO" id="GO:0005506">
    <property type="term" value="F:iron ion binding"/>
    <property type="evidence" value="ECO:0007669"/>
    <property type="project" value="InterPro"/>
</dbReference>
<keyword evidence="2 5" id="KW-0812">Transmembrane</keyword>
<evidence type="ECO:0000313" key="8">
    <source>
        <dbReference type="Proteomes" id="UP000243924"/>
    </source>
</evidence>
<dbReference type="OrthoDB" id="9770329at2"/>
<gene>
    <name evidence="7" type="ORF">SAMN05216210_1688</name>
</gene>
<keyword evidence="4 5" id="KW-0472">Membrane</keyword>
<evidence type="ECO:0000259" key="6">
    <source>
        <dbReference type="Pfam" id="PF04116"/>
    </source>
</evidence>
<feature type="transmembrane region" description="Helical" evidence="5">
    <location>
        <begin position="6"/>
        <end position="27"/>
    </location>
</feature>
<dbReference type="InterPro" id="IPR050307">
    <property type="entry name" value="Sterol_Desaturase_Related"/>
</dbReference>
<evidence type="ECO:0000256" key="1">
    <source>
        <dbReference type="ARBA" id="ARBA00004370"/>
    </source>
</evidence>
<dbReference type="EMBL" id="LT629787">
    <property type="protein sequence ID" value="SDU08873.1"/>
    <property type="molecule type" value="Genomic_DNA"/>
</dbReference>
<feature type="domain" description="Fatty acid hydroxylase" evidence="6">
    <location>
        <begin position="86"/>
        <end position="223"/>
    </location>
</feature>